<organism evidence="1 2">
    <name type="scientific">Porites evermanni</name>
    <dbReference type="NCBI Taxonomy" id="104178"/>
    <lineage>
        <taxon>Eukaryota</taxon>
        <taxon>Metazoa</taxon>
        <taxon>Cnidaria</taxon>
        <taxon>Anthozoa</taxon>
        <taxon>Hexacorallia</taxon>
        <taxon>Scleractinia</taxon>
        <taxon>Fungiina</taxon>
        <taxon>Poritidae</taxon>
        <taxon>Porites</taxon>
    </lineage>
</organism>
<feature type="non-terminal residue" evidence="1">
    <location>
        <position position="1"/>
    </location>
</feature>
<sequence>ASIQKHLERQETSHVKDFALHFRFNHSSSPVTREEKVSSSTRVTLKITRDRKPIAPSYTTKVPSGTLLVDILNKAAGAEGAFNKYESIYYGGTYKGVLLGYYIIAMDGIKQDPATKSFWMIIDEKTKDYTPCGISSYVPGDGSTTIFDFSPLKLDKPCPPYRGSGYCKKALPSGQNPQIYTQLKIFEKTGKFILQGLDSYNNQDCYFMAFRLAADTSPRTVEPTYQAITMNS</sequence>
<accession>A0ABN8RQN5</accession>
<feature type="non-terminal residue" evidence="1">
    <location>
        <position position="232"/>
    </location>
</feature>
<comment type="caution">
    <text evidence="1">The sequence shown here is derived from an EMBL/GenBank/DDBJ whole genome shotgun (WGS) entry which is preliminary data.</text>
</comment>
<dbReference type="Proteomes" id="UP001159427">
    <property type="component" value="Unassembled WGS sequence"/>
</dbReference>
<proteinExistence type="predicted"/>
<evidence type="ECO:0000313" key="2">
    <source>
        <dbReference type="Proteomes" id="UP001159427"/>
    </source>
</evidence>
<protein>
    <submittedName>
        <fullName evidence="1">Uncharacterized protein</fullName>
    </submittedName>
</protein>
<keyword evidence="2" id="KW-1185">Reference proteome</keyword>
<reference evidence="1 2" key="1">
    <citation type="submission" date="2022-05" db="EMBL/GenBank/DDBJ databases">
        <authorList>
            <consortium name="Genoscope - CEA"/>
            <person name="William W."/>
        </authorList>
    </citation>
    <scope>NUCLEOTIDE SEQUENCE [LARGE SCALE GENOMIC DNA]</scope>
</reference>
<dbReference type="Gene3D" id="2.170.130.30">
    <property type="match status" value="1"/>
</dbReference>
<gene>
    <name evidence="1" type="ORF">PEVE_00013056</name>
</gene>
<dbReference type="EMBL" id="CALNXI010001973">
    <property type="protein sequence ID" value="CAH3180663.1"/>
    <property type="molecule type" value="Genomic_DNA"/>
</dbReference>
<evidence type="ECO:0000313" key="1">
    <source>
        <dbReference type="EMBL" id="CAH3180663.1"/>
    </source>
</evidence>
<name>A0ABN8RQN5_9CNID</name>